<evidence type="ECO:0000313" key="12">
    <source>
        <dbReference type="Proteomes" id="UP000184612"/>
    </source>
</evidence>
<feature type="domain" description="Glycoside hydrolase family 3 N-terminal" evidence="9">
    <location>
        <begin position="82"/>
        <end position="398"/>
    </location>
</feature>
<dbReference type="PROSITE" id="PS51257">
    <property type="entry name" value="PROKAR_LIPOPROTEIN"/>
    <property type="match status" value="1"/>
</dbReference>
<dbReference type="AlphaFoldDB" id="A0A1M7XZJ5"/>
<evidence type="ECO:0000256" key="3">
    <source>
        <dbReference type="ARBA" id="ARBA00012744"/>
    </source>
</evidence>
<evidence type="ECO:0000256" key="5">
    <source>
        <dbReference type="ARBA" id="ARBA00022801"/>
    </source>
</evidence>
<dbReference type="InterPro" id="IPR002772">
    <property type="entry name" value="Glyco_hydro_3_C"/>
</dbReference>
<feature type="signal peptide" evidence="8">
    <location>
        <begin position="1"/>
        <end position="21"/>
    </location>
</feature>
<evidence type="ECO:0000259" key="9">
    <source>
        <dbReference type="Pfam" id="PF00933"/>
    </source>
</evidence>
<dbReference type="Gene3D" id="3.20.20.300">
    <property type="entry name" value="Glycoside hydrolase, family 3, N-terminal domain"/>
    <property type="match status" value="1"/>
</dbReference>
<proteinExistence type="inferred from homology"/>
<dbReference type="GO" id="GO:0008422">
    <property type="term" value="F:beta-glucosidase activity"/>
    <property type="evidence" value="ECO:0007669"/>
    <property type="project" value="UniProtKB-EC"/>
</dbReference>
<keyword evidence="4 8" id="KW-0732">Signal</keyword>
<evidence type="ECO:0000256" key="8">
    <source>
        <dbReference type="SAM" id="SignalP"/>
    </source>
</evidence>
<dbReference type="InterPro" id="IPR051915">
    <property type="entry name" value="Cellulose_Degrad_GH3"/>
</dbReference>
<organism evidence="11 12">
    <name type="scientific">Anaerocolumna xylanovorans DSM 12503</name>
    <dbReference type="NCBI Taxonomy" id="1121345"/>
    <lineage>
        <taxon>Bacteria</taxon>
        <taxon>Bacillati</taxon>
        <taxon>Bacillota</taxon>
        <taxon>Clostridia</taxon>
        <taxon>Lachnospirales</taxon>
        <taxon>Lachnospiraceae</taxon>
        <taxon>Anaerocolumna</taxon>
    </lineage>
</organism>
<dbReference type="Proteomes" id="UP000184612">
    <property type="component" value="Unassembled WGS sequence"/>
</dbReference>
<dbReference type="InterPro" id="IPR019800">
    <property type="entry name" value="Glyco_hydro_3_AS"/>
</dbReference>
<evidence type="ECO:0000256" key="1">
    <source>
        <dbReference type="ARBA" id="ARBA00000448"/>
    </source>
</evidence>
<dbReference type="InterPro" id="IPR036962">
    <property type="entry name" value="Glyco_hydro_3_N_sf"/>
</dbReference>
<reference evidence="11 12" key="1">
    <citation type="submission" date="2016-12" db="EMBL/GenBank/DDBJ databases">
        <authorList>
            <person name="Song W.-J."/>
            <person name="Kurnit D.M."/>
        </authorList>
    </citation>
    <scope>NUCLEOTIDE SEQUENCE [LARGE SCALE GENOMIC DNA]</scope>
    <source>
        <strain evidence="11 12">DSM 12503</strain>
    </source>
</reference>
<dbReference type="EC" id="3.2.1.21" evidence="3"/>
<dbReference type="OrthoDB" id="9805821at2"/>
<dbReference type="RefSeq" id="WP_084558419.1">
    <property type="nucleotide sequence ID" value="NZ_FRFD01000003.1"/>
</dbReference>
<feature type="domain" description="Glycoside hydrolase family 3 C-terminal" evidence="10">
    <location>
        <begin position="437"/>
        <end position="642"/>
    </location>
</feature>
<feature type="chain" id="PRO_5038683319" description="beta-glucosidase" evidence="8">
    <location>
        <begin position="22"/>
        <end position="642"/>
    </location>
</feature>
<evidence type="ECO:0000256" key="7">
    <source>
        <dbReference type="RuleBase" id="RU361161"/>
    </source>
</evidence>
<dbReference type="Pfam" id="PF00933">
    <property type="entry name" value="Glyco_hydro_3"/>
    <property type="match status" value="1"/>
</dbReference>
<keyword evidence="6 7" id="KW-0326">Glycosidase</keyword>
<dbReference type="PROSITE" id="PS00775">
    <property type="entry name" value="GLYCOSYL_HYDROL_F3"/>
    <property type="match status" value="1"/>
</dbReference>
<evidence type="ECO:0000256" key="6">
    <source>
        <dbReference type="ARBA" id="ARBA00023295"/>
    </source>
</evidence>
<name>A0A1M7XZJ5_9FIRM</name>
<dbReference type="SUPFAM" id="SSF51445">
    <property type="entry name" value="(Trans)glycosidases"/>
    <property type="match status" value="1"/>
</dbReference>
<dbReference type="PANTHER" id="PTHR30620">
    <property type="entry name" value="PERIPLASMIC BETA-GLUCOSIDASE-RELATED"/>
    <property type="match status" value="1"/>
</dbReference>
<comment type="similarity">
    <text evidence="2 7">Belongs to the glycosyl hydrolase 3 family.</text>
</comment>
<keyword evidence="5 7" id="KW-0378">Hydrolase</keyword>
<dbReference type="Pfam" id="PF01915">
    <property type="entry name" value="Glyco_hydro_3_C"/>
    <property type="match status" value="1"/>
</dbReference>
<dbReference type="GO" id="GO:0009251">
    <property type="term" value="P:glucan catabolic process"/>
    <property type="evidence" value="ECO:0007669"/>
    <property type="project" value="TreeGrafter"/>
</dbReference>
<dbReference type="InterPro" id="IPR001764">
    <property type="entry name" value="Glyco_hydro_3_N"/>
</dbReference>
<dbReference type="InterPro" id="IPR036881">
    <property type="entry name" value="Glyco_hydro_3_C_sf"/>
</dbReference>
<dbReference type="InterPro" id="IPR017853">
    <property type="entry name" value="GH"/>
</dbReference>
<dbReference type="EMBL" id="FRFD01000003">
    <property type="protein sequence ID" value="SHO44580.1"/>
    <property type="molecule type" value="Genomic_DNA"/>
</dbReference>
<gene>
    <name evidence="11" type="ORF">SAMN02745217_00649</name>
</gene>
<sequence length="642" mass="69624">MGKIKISLAAFLCLVFICLLAGCDSGQYKETKKPEANSITEIGPPATSSTAEPTAVNSIDKGYLDTAKSVEERAEILLNQMTLEEKAGQMLQAERNTVKESEVTRLALGSVLSGGGSYPGKNTLSDWNSMIHNLQEAAMKTRLEIPLLYGIDAVHGQNLLKGAVVYPHNIGLGAANDKELMYKMGAAVAEEMKLTGTLWNFAPCVAVSQDPRWGRTYESFSSDPKLVSTLSSAYLRGLQEHGVVGTAKHYVADGGTAYGSGIIGGILDRGDTDISEKALRKTHLAPYKELVKSGVKVVMASFSSYKGTRMHENKYLLTDVLKGELGFKGFVVSDWEAVKDLEGDSFEANVAFAINAGVDMLMEPFNYEKAVDDIIANVNKGTISIARIDDAVKRILEVKMEMGLFEDPYMEKLNHEVTDLGSDEYRGLAKQLVEKSLVLLKNDNNTLPLKKGSTILVTGPAADDMGVQCGGWMTTWQGFSDKDGKRAAEGTTILEGLEEYAGQYGLNIITDKNKASEADAVILAVGEMPYAEYEGDTRDLSITGEKGLAENKEAIEFAKSLQKPTVALVVAGRNVLISDYMKDWDSIVMCYLPGTEGDGIASVLTGETPFTGKLPMPYYKSTKGIKTKKADYLYPLGYGLTY</sequence>
<evidence type="ECO:0000256" key="2">
    <source>
        <dbReference type="ARBA" id="ARBA00005336"/>
    </source>
</evidence>
<dbReference type="PANTHER" id="PTHR30620:SF16">
    <property type="entry name" value="LYSOSOMAL BETA GLUCOSIDASE"/>
    <property type="match status" value="1"/>
</dbReference>
<accession>A0A1M7XZJ5</accession>
<comment type="catalytic activity">
    <reaction evidence="1">
        <text>Hydrolysis of terminal, non-reducing beta-D-glucosyl residues with release of beta-D-glucose.</text>
        <dbReference type="EC" id="3.2.1.21"/>
    </reaction>
</comment>
<evidence type="ECO:0000259" key="10">
    <source>
        <dbReference type="Pfam" id="PF01915"/>
    </source>
</evidence>
<dbReference type="STRING" id="1121345.SAMN02745217_00649"/>
<dbReference type="Gene3D" id="3.40.50.1700">
    <property type="entry name" value="Glycoside hydrolase family 3 C-terminal domain"/>
    <property type="match status" value="1"/>
</dbReference>
<evidence type="ECO:0000256" key="4">
    <source>
        <dbReference type="ARBA" id="ARBA00022729"/>
    </source>
</evidence>
<dbReference type="SUPFAM" id="SSF52279">
    <property type="entry name" value="Beta-D-glucan exohydrolase, C-terminal domain"/>
    <property type="match status" value="1"/>
</dbReference>
<protein>
    <recommendedName>
        <fullName evidence="3">beta-glucosidase</fullName>
        <ecNumber evidence="3">3.2.1.21</ecNumber>
    </recommendedName>
</protein>
<evidence type="ECO:0000313" key="11">
    <source>
        <dbReference type="EMBL" id="SHO44580.1"/>
    </source>
</evidence>
<keyword evidence="12" id="KW-1185">Reference proteome</keyword>
<dbReference type="PRINTS" id="PR00133">
    <property type="entry name" value="GLHYDRLASE3"/>
</dbReference>